<evidence type="ECO:0000313" key="7">
    <source>
        <dbReference type="EMBL" id="ASI13841.1"/>
    </source>
</evidence>
<dbReference type="Gene3D" id="3.30.300.110">
    <property type="entry name" value="Met-10+ protein-like domains"/>
    <property type="match status" value="1"/>
</dbReference>
<keyword evidence="8" id="KW-1185">Reference proteome</keyword>
<feature type="domain" description="SAM-dependent methyltransferase TRM5/TYW2-type" evidence="6">
    <location>
        <begin position="98"/>
        <end position="349"/>
    </location>
</feature>
<sequence length="357" mass="40799">MEKTTFVKAKKNIAENVRRQLLKLSLLDNSFTILSDSSYIYFPLKDQNGIQSLMGDFGGELKTVKKLGVRINRRADDYRYGLGSILTQKELKDFSSGYDAFGNIAVISLPDSLAEKENDIAKIILNSNKNLTTILKKAGPVKGVYRVRPVKYLLGKRTYIADYKENGCRFVFDVRRVFFSTRLAYERNRISNLVSHGETVMVPFAGIGPFAIEIAKKRPDADVVALELNKYGVYYMKKNIKINKANNVEAVLGDFHEASKGYRLMFDRIIMPLPKSSTVFLDDAIAVAKSTAVIHLYAFYEKDRINELKDEIIEHGKANKYKVTFLFERVVRTYSKSMIEVVLDYRIEKQNTVWAMQ</sequence>
<evidence type="ECO:0000256" key="3">
    <source>
        <dbReference type="ARBA" id="ARBA00022679"/>
    </source>
</evidence>
<organism evidence="7 8">
    <name type="scientific">Candidatus Mancarchaeum acidiphilum</name>
    <dbReference type="NCBI Taxonomy" id="1920749"/>
    <lineage>
        <taxon>Archaea</taxon>
        <taxon>Candidatus Micrarchaeota</taxon>
        <taxon>Candidatus Mancarchaeum</taxon>
    </lineage>
</organism>
<dbReference type="CDD" id="cd02440">
    <property type="entry name" value="AdoMet_MTases"/>
    <property type="match status" value="1"/>
</dbReference>
<dbReference type="Pfam" id="PF02475">
    <property type="entry name" value="TRM5-TYW2_MTfase"/>
    <property type="match status" value="1"/>
</dbReference>
<evidence type="ECO:0000256" key="4">
    <source>
        <dbReference type="ARBA" id="ARBA00022691"/>
    </source>
</evidence>
<dbReference type="KEGG" id="marh:Mia14_0528"/>
<dbReference type="PANTHER" id="PTHR23245:SF36">
    <property type="entry name" value="TRNA (GUANINE(37)-N1)-METHYLTRANSFERASE"/>
    <property type="match status" value="1"/>
</dbReference>
<dbReference type="GO" id="GO:0005737">
    <property type="term" value="C:cytoplasm"/>
    <property type="evidence" value="ECO:0007669"/>
    <property type="project" value="TreeGrafter"/>
</dbReference>
<keyword evidence="4" id="KW-0949">S-adenosyl-L-methionine</keyword>
<evidence type="ECO:0000313" key="8">
    <source>
        <dbReference type="Proteomes" id="UP000197679"/>
    </source>
</evidence>
<accession>A0A218NN00</accession>
<dbReference type="InterPro" id="IPR029063">
    <property type="entry name" value="SAM-dependent_MTases_sf"/>
</dbReference>
<keyword evidence="5" id="KW-0819">tRNA processing</keyword>
<keyword evidence="2 7" id="KW-0489">Methyltransferase</keyword>
<gene>
    <name evidence="7" type="ORF">Mia14_0528</name>
</gene>
<dbReference type="InterPro" id="IPR056744">
    <property type="entry name" value="TRM5/TYW2-like_N"/>
</dbReference>
<dbReference type="GO" id="GO:0008175">
    <property type="term" value="F:tRNA methyltransferase activity"/>
    <property type="evidence" value="ECO:0007669"/>
    <property type="project" value="TreeGrafter"/>
</dbReference>
<dbReference type="SUPFAM" id="SSF53335">
    <property type="entry name" value="S-adenosyl-L-methionine-dependent methyltransferases"/>
    <property type="match status" value="1"/>
</dbReference>
<dbReference type="EMBL" id="CP019964">
    <property type="protein sequence ID" value="ASI13841.1"/>
    <property type="molecule type" value="Genomic_DNA"/>
</dbReference>
<name>A0A218NN00_9ARCH</name>
<dbReference type="InterPro" id="IPR030382">
    <property type="entry name" value="MeTrfase_TRM5/TYW2"/>
</dbReference>
<evidence type="ECO:0000259" key="6">
    <source>
        <dbReference type="PROSITE" id="PS51684"/>
    </source>
</evidence>
<evidence type="ECO:0000256" key="5">
    <source>
        <dbReference type="ARBA" id="ARBA00022694"/>
    </source>
</evidence>
<keyword evidence="3 7" id="KW-0808">Transferase</keyword>
<keyword evidence="1" id="KW-0963">Cytoplasm</keyword>
<reference evidence="7 8" key="1">
    <citation type="journal article" date="2017" name="Nat. Commun.">
        <title>'ARMAN' archaea depend on association with euryarchaeal host in culture and in situ.</title>
        <authorList>
            <person name="Golyshina O."/>
            <person name="Toshchakov S."/>
            <person name="Makarova K."/>
            <person name="Gavrilov S."/>
            <person name="Korzhenkov A."/>
            <person name="La Cono V."/>
            <person name="Arcadi E."/>
            <person name="Nechitaylo T."/>
            <person name="Ferrer M."/>
            <person name="Kublanov I."/>
            <person name="Wolf Y."/>
            <person name="Yakimov M."/>
            <person name="Golyshin P."/>
            <person name="Slesarev A."/>
            <person name="Kozyavkin S."/>
        </authorList>
    </citation>
    <scope>NUCLEOTIDE SEQUENCE [LARGE SCALE GENOMIC DNA]</scope>
    <source>
        <strain evidence="7 8">Mia14</strain>
    </source>
</reference>
<dbReference type="Gene3D" id="3.30.70.2580">
    <property type="match status" value="1"/>
</dbReference>
<dbReference type="PROSITE" id="PS51684">
    <property type="entry name" value="SAM_MT_TRM5_TYW2"/>
    <property type="match status" value="1"/>
</dbReference>
<dbReference type="Proteomes" id="UP000197679">
    <property type="component" value="Chromosome"/>
</dbReference>
<dbReference type="Gene3D" id="3.40.50.150">
    <property type="entry name" value="Vaccinia Virus protein VP39"/>
    <property type="match status" value="1"/>
</dbReference>
<dbReference type="InterPro" id="IPR040601">
    <property type="entry name" value="Trm5a/b_N"/>
</dbReference>
<dbReference type="Pfam" id="PF18093">
    <property type="entry name" value="Trm5_N"/>
    <property type="match status" value="1"/>
</dbReference>
<evidence type="ECO:0000256" key="1">
    <source>
        <dbReference type="ARBA" id="ARBA00022490"/>
    </source>
</evidence>
<dbReference type="Pfam" id="PF25133">
    <property type="entry name" value="TYW2_N_2"/>
    <property type="match status" value="1"/>
</dbReference>
<dbReference type="InterPro" id="IPR056743">
    <property type="entry name" value="TRM5-TYW2-like_MTfase"/>
</dbReference>
<proteinExistence type="predicted"/>
<protein>
    <submittedName>
        <fullName evidence="7">Wybutosine (YW) biosynthesis enzyme, Trm5 methyltransferase</fullName>
    </submittedName>
</protein>
<evidence type="ECO:0000256" key="2">
    <source>
        <dbReference type="ARBA" id="ARBA00022603"/>
    </source>
</evidence>
<dbReference type="GO" id="GO:0002939">
    <property type="term" value="P:tRNA N1-guanine methylation"/>
    <property type="evidence" value="ECO:0007669"/>
    <property type="project" value="TreeGrafter"/>
</dbReference>
<dbReference type="AlphaFoldDB" id="A0A218NN00"/>
<dbReference type="PANTHER" id="PTHR23245">
    <property type="entry name" value="TRNA METHYLTRANSFERASE"/>
    <property type="match status" value="1"/>
</dbReference>